<evidence type="ECO:0000256" key="12">
    <source>
        <dbReference type="ARBA" id="ARBA00023136"/>
    </source>
</evidence>
<dbReference type="Proteomes" id="UP001595640">
    <property type="component" value="Unassembled WGS sequence"/>
</dbReference>
<feature type="transmembrane region" description="Helical" evidence="16">
    <location>
        <begin position="24"/>
        <end position="57"/>
    </location>
</feature>
<evidence type="ECO:0000313" key="18">
    <source>
        <dbReference type="Proteomes" id="UP001595640"/>
    </source>
</evidence>
<feature type="region of interest" description="Disordered" evidence="15">
    <location>
        <begin position="1"/>
        <end position="22"/>
    </location>
</feature>
<evidence type="ECO:0000256" key="1">
    <source>
        <dbReference type="ARBA" id="ARBA00004429"/>
    </source>
</evidence>
<evidence type="ECO:0000256" key="11">
    <source>
        <dbReference type="ARBA" id="ARBA00022989"/>
    </source>
</evidence>
<evidence type="ECO:0000313" key="17">
    <source>
        <dbReference type="EMBL" id="MFC3293920.1"/>
    </source>
</evidence>
<keyword evidence="4" id="KW-0813">Transport</keyword>
<name>A0ABV7M615_9GAMM</name>
<keyword evidence="7" id="KW-0997">Cell inner membrane</keyword>
<comment type="caution">
    <text evidence="17">The sequence shown here is derived from an EMBL/GenBank/DDBJ whole genome shotgun (WGS) entry which is preliminary data.</text>
</comment>
<dbReference type="Gene3D" id="1.10.287.910">
    <property type="entry name" value="bacterial mercury transporter, merf"/>
    <property type="match status" value="1"/>
</dbReference>
<sequence length="139" mass="14770">METSKDQTLNRSEQSTPSRSGRKGLLASGSVIGATLASSCCILPLVLLSLGIGGAWMSNLTALEPYQPVFLVFTLGMLSVGFYTVYRKPRNACRADTCSTDGYCGTPLAERVIKLALWSATALVVLALAWPFIAPLLLG</sequence>
<comment type="subcellular location">
    <subcellularLocation>
        <location evidence="1">Cell inner membrane</location>
        <topology evidence="1">Multi-pass membrane protein</topology>
    </subcellularLocation>
</comment>
<evidence type="ECO:0000256" key="7">
    <source>
        <dbReference type="ARBA" id="ARBA00022519"/>
    </source>
</evidence>
<evidence type="ECO:0000256" key="16">
    <source>
        <dbReference type="SAM" id="Phobius"/>
    </source>
</evidence>
<keyword evidence="9" id="KW-0479">Metal-binding</keyword>
<dbReference type="EMBL" id="JBHRUH010000032">
    <property type="protein sequence ID" value="MFC3293920.1"/>
    <property type="molecule type" value="Genomic_DNA"/>
</dbReference>
<feature type="transmembrane region" description="Helical" evidence="16">
    <location>
        <begin position="115"/>
        <end position="138"/>
    </location>
</feature>
<feature type="transmembrane region" description="Helical" evidence="16">
    <location>
        <begin position="69"/>
        <end position="86"/>
    </location>
</feature>
<protein>
    <recommendedName>
        <fullName evidence="3">Mercuric transport protein MerT</fullName>
    </recommendedName>
    <alternativeName>
        <fullName evidence="13">Mercury ion transport protein</fullName>
    </alternativeName>
</protein>
<evidence type="ECO:0000256" key="14">
    <source>
        <dbReference type="ARBA" id="ARBA00045720"/>
    </source>
</evidence>
<dbReference type="RefSeq" id="WP_019020806.1">
    <property type="nucleotide sequence ID" value="NZ_BMXD01000022.1"/>
</dbReference>
<feature type="compositionally biased region" description="Polar residues" evidence="15">
    <location>
        <begin position="1"/>
        <end position="19"/>
    </location>
</feature>
<keyword evidence="10" id="KW-0476">Mercury</keyword>
<keyword evidence="5" id="KW-0475">Mercuric resistance</keyword>
<evidence type="ECO:0000256" key="2">
    <source>
        <dbReference type="ARBA" id="ARBA00008224"/>
    </source>
</evidence>
<accession>A0ABV7M615</accession>
<keyword evidence="11 16" id="KW-1133">Transmembrane helix</keyword>
<proteinExistence type="inferred from homology"/>
<evidence type="ECO:0000256" key="8">
    <source>
        <dbReference type="ARBA" id="ARBA00022692"/>
    </source>
</evidence>
<keyword evidence="18" id="KW-1185">Reference proteome</keyword>
<organism evidence="17 18">
    <name type="scientific">Modicisalibacter luteus</name>
    <dbReference type="NCBI Taxonomy" id="453962"/>
    <lineage>
        <taxon>Bacteria</taxon>
        <taxon>Pseudomonadati</taxon>
        <taxon>Pseudomonadota</taxon>
        <taxon>Gammaproteobacteria</taxon>
        <taxon>Oceanospirillales</taxon>
        <taxon>Halomonadaceae</taxon>
        <taxon>Modicisalibacter</taxon>
    </lineage>
</organism>
<keyword evidence="12 16" id="KW-0472">Membrane</keyword>
<reference evidence="18" key="1">
    <citation type="journal article" date="2019" name="Int. J. Syst. Evol. Microbiol.">
        <title>The Global Catalogue of Microorganisms (GCM) 10K type strain sequencing project: providing services to taxonomists for standard genome sequencing and annotation.</title>
        <authorList>
            <consortium name="The Broad Institute Genomics Platform"/>
            <consortium name="The Broad Institute Genome Sequencing Center for Infectious Disease"/>
            <person name="Wu L."/>
            <person name="Ma J."/>
        </authorList>
    </citation>
    <scope>NUCLEOTIDE SEQUENCE [LARGE SCALE GENOMIC DNA]</scope>
    <source>
        <strain evidence="18">KCTC 12847</strain>
    </source>
</reference>
<comment type="function">
    <text evidence="14">Involved in mercury resistance. Probably transfers a mercuric ion from the periplasmic Hg(2+)-binding protein MerP to the cytoplasmic mercuric reductase MerA.</text>
</comment>
<gene>
    <name evidence="17" type="ORF">ACFOEI_17880</name>
</gene>
<evidence type="ECO:0000256" key="3">
    <source>
        <dbReference type="ARBA" id="ARBA00017053"/>
    </source>
</evidence>
<evidence type="ECO:0000256" key="4">
    <source>
        <dbReference type="ARBA" id="ARBA00022448"/>
    </source>
</evidence>
<dbReference type="Pfam" id="PF02411">
    <property type="entry name" value="MerT"/>
    <property type="match status" value="1"/>
</dbReference>
<dbReference type="InterPro" id="IPR003457">
    <property type="entry name" value="Transprt_MerT"/>
</dbReference>
<evidence type="ECO:0000256" key="5">
    <source>
        <dbReference type="ARBA" id="ARBA00022466"/>
    </source>
</evidence>
<evidence type="ECO:0000256" key="9">
    <source>
        <dbReference type="ARBA" id="ARBA00022723"/>
    </source>
</evidence>
<evidence type="ECO:0000256" key="15">
    <source>
        <dbReference type="SAM" id="MobiDB-lite"/>
    </source>
</evidence>
<evidence type="ECO:0000256" key="13">
    <source>
        <dbReference type="ARBA" id="ARBA00030934"/>
    </source>
</evidence>
<keyword evidence="6" id="KW-1003">Cell membrane</keyword>
<evidence type="ECO:0000256" key="6">
    <source>
        <dbReference type="ARBA" id="ARBA00022475"/>
    </source>
</evidence>
<comment type="similarity">
    <text evidence="2">Belongs to the MerT family.</text>
</comment>
<keyword evidence="8 16" id="KW-0812">Transmembrane</keyword>
<evidence type="ECO:0000256" key="10">
    <source>
        <dbReference type="ARBA" id="ARBA00022914"/>
    </source>
</evidence>